<comment type="caution">
    <text evidence="3">The sequence shown here is derived from an EMBL/GenBank/DDBJ whole genome shotgun (WGS) entry which is preliminary data.</text>
</comment>
<reference evidence="3" key="1">
    <citation type="submission" date="2014-12" db="EMBL/GenBank/DDBJ databases">
        <title>Draft genome of the oleaginous, mixotrophic haptophyte, Chrysochromulina tobin.</title>
        <authorList>
            <person name="Hovde B.T."/>
            <person name="Starkenburg S.R."/>
            <person name="Cattolico R.A."/>
        </authorList>
    </citation>
    <scope>NUCLEOTIDE SEQUENCE</scope>
    <source>
        <strain evidence="3">CCMP291</strain>
    </source>
</reference>
<dbReference type="Proteomes" id="UP000037460">
    <property type="component" value="Unassembled WGS sequence"/>
</dbReference>
<accession>A0A0M0JYL3</accession>
<evidence type="ECO:0000256" key="1">
    <source>
        <dbReference type="SAM" id="MobiDB-lite"/>
    </source>
</evidence>
<feature type="region of interest" description="Disordered" evidence="1">
    <location>
        <begin position="1"/>
        <end position="33"/>
    </location>
</feature>
<evidence type="ECO:0000313" key="3">
    <source>
        <dbReference type="EMBL" id="KOO31741.1"/>
    </source>
</evidence>
<reference evidence="4" key="2">
    <citation type="journal article" date="2015" name="PLoS Genet.">
        <title>Genome Sequence and Transcriptome Analyses of Chrysochromulina tobin: Metabolic Tools for Enhanced Algal Fitness in the Prominent Order Prymnesiales (Haptophyceae).</title>
        <authorList>
            <person name="Hovde B.T."/>
            <person name="Deodato C.R."/>
            <person name="Hunsperger H.M."/>
            <person name="Ryken S.A."/>
            <person name="Yost W."/>
            <person name="Jha R.K."/>
            <person name="Patterson J."/>
            <person name="Monnat R.J. Jr."/>
            <person name="Barlow S.B."/>
            <person name="Starkenburg S.R."/>
            <person name="Cattolico R.A."/>
        </authorList>
    </citation>
    <scope>NUCLEOTIDE SEQUENCE</scope>
    <source>
        <strain evidence="4">CCMP291</strain>
    </source>
</reference>
<dbReference type="EMBL" id="JWZX01001944">
    <property type="protein sequence ID" value="KOO31741.1"/>
    <property type="molecule type" value="Genomic_DNA"/>
</dbReference>
<name>A0A0M0JYL3_9EUKA</name>
<feature type="compositionally biased region" description="Basic and acidic residues" evidence="1">
    <location>
        <begin position="14"/>
        <end position="33"/>
    </location>
</feature>
<evidence type="ECO:0000313" key="2">
    <source>
        <dbReference type="EMBL" id="KOO30140.1"/>
    </source>
</evidence>
<organism evidence="3 4">
    <name type="scientific">Chrysochromulina tobinii</name>
    <dbReference type="NCBI Taxonomy" id="1460289"/>
    <lineage>
        <taxon>Eukaryota</taxon>
        <taxon>Haptista</taxon>
        <taxon>Haptophyta</taxon>
        <taxon>Prymnesiophyceae</taxon>
        <taxon>Prymnesiales</taxon>
        <taxon>Chrysochromulinaceae</taxon>
        <taxon>Chrysochromulina</taxon>
    </lineage>
</organism>
<sequence>MADALQRERRRQRFAADAKRAPPPLPKREFAHPEKLVKSDADAVLAKFLARKVAAGATLTDLQKRALGSVDSTRINQPVPSPKEITVSKRSELEPASPAPVAPALASPVAADQPRRLLTLRKKLREIADLERREAEEGAVLQANQRAKIQQKSALEAELASLVTE</sequence>
<dbReference type="AlphaFoldDB" id="A0A0M0JYL3"/>
<evidence type="ECO:0000313" key="4">
    <source>
        <dbReference type="Proteomes" id="UP000037460"/>
    </source>
</evidence>
<protein>
    <submittedName>
        <fullName evidence="3">Uncharacterized protein</fullName>
    </submittedName>
</protein>
<dbReference type="EMBL" id="JWZX01002281">
    <property type="protein sequence ID" value="KOO30140.1"/>
    <property type="molecule type" value="Genomic_DNA"/>
</dbReference>
<proteinExistence type="predicted"/>
<feature type="compositionally biased region" description="Low complexity" evidence="1">
    <location>
        <begin position="102"/>
        <end position="111"/>
    </location>
</feature>
<feature type="region of interest" description="Disordered" evidence="1">
    <location>
        <begin position="73"/>
        <end position="112"/>
    </location>
</feature>
<keyword evidence="4" id="KW-1185">Reference proteome</keyword>
<gene>
    <name evidence="2" type="ORF">Ctob_011295</name>
    <name evidence="3" type="ORF">Ctob_015066</name>
</gene>